<reference evidence="4 5" key="1">
    <citation type="journal article" date="2015" name="Plant Cell">
        <title>Oil accumulation by the oleaginous diatom Fistulifera solaris as revealed by the genome and transcriptome.</title>
        <authorList>
            <person name="Tanaka T."/>
            <person name="Maeda Y."/>
            <person name="Veluchamy A."/>
            <person name="Tanaka M."/>
            <person name="Abida H."/>
            <person name="Marechal E."/>
            <person name="Bowler C."/>
            <person name="Muto M."/>
            <person name="Sunaga Y."/>
            <person name="Tanaka M."/>
            <person name="Yoshino T."/>
            <person name="Taniguchi T."/>
            <person name="Fukuda Y."/>
            <person name="Nemoto M."/>
            <person name="Matsumoto M."/>
            <person name="Wong P.S."/>
            <person name="Aburatani S."/>
            <person name="Fujibuchi W."/>
        </authorList>
    </citation>
    <scope>NUCLEOTIDE SEQUENCE [LARGE SCALE GENOMIC DNA]</scope>
    <source>
        <strain evidence="4 5">JPCC DA0580</strain>
    </source>
</reference>
<feature type="compositionally biased region" description="Basic residues" evidence="1">
    <location>
        <begin position="57"/>
        <end position="67"/>
    </location>
</feature>
<proteinExistence type="predicted"/>
<keyword evidence="2" id="KW-0732">Signal</keyword>
<feature type="region of interest" description="Disordered" evidence="1">
    <location>
        <begin position="475"/>
        <end position="497"/>
    </location>
</feature>
<feature type="signal peptide" evidence="2">
    <location>
        <begin position="1"/>
        <end position="17"/>
    </location>
</feature>
<dbReference type="InParanoid" id="A0A1Z5JP22"/>
<evidence type="ECO:0000256" key="2">
    <source>
        <dbReference type="SAM" id="SignalP"/>
    </source>
</evidence>
<evidence type="ECO:0000256" key="1">
    <source>
        <dbReference type="SAM" id="MobiDB-lite"/>
    </source>
</evidence>
<dbReference type="EMBL" id="BDSP01000095">
    <property type="protein sequence ID" value="GAX15656.1"/>
    <property type="molecule type" value="Genomic_DNA"/>
</dbReference>
<feature type="chain" id="PRO_5012034893" description="DUF1995 domain-containing protein" evidence="2">
    <location>
        <begin position="18"/>
        <end position="497"/>
    </location>
</feature>
<dbReference type="Proteomes" id="UP000198406">
    <property type="component" value="Unassembled WGS sequence"/>
</dbReference>
<gene>
    <name evidence="4" type="ORF">FisN_3Hh129</name>
</gene>
<feature type="compositionally biased region" description="Basic and acidic residues" evidence="1">
    <location>
        <begin position="45"/>
        <end position="54"/>
    </location>
</feature>
<sequence>MRKAFLAAALLLRWSSAFYPCHIIYRDVTSTIRLSTAASDEGTGDLEKENETSSRRSNGKKPSKRNRNVLSPANNTDSEASADLVNADMLRRITQLEELVARQAVRIKKLEKECIDLTLAAESFAKVIELLRQAGLQTDTGDAIKLMGKNSSKEEVYEVVVESSDVADIFGSAPANVIEAADAAGASILAGLLGGKQRMIVDVRDADLANDVNTLVQFLELAVLPVAAGLEGLKSKRNRLKLVFPTVGQLLHYRKTMALAAPEVVALSTLGLDPVEDRDNLIVIIAPSPDDIEGLEAMNNLLEGKNSPPIPKPVVVINHHMIPISGPAAKYEVAYHLRLLSVQYVSGDLPQEFLPSLNTTASAQGNTSDDDLLEAAVKHALGRATHSGMTRAMVVRAYPRPWHIFVDTSPDTDADFEVAATFDTEPAMDEINKAIIECLEGSEQEDELVAKQMQEALEAGQLDRVNEMLARMGIDITDDDDDEDEDDEWRIFRTDSV</sequence>
<feature type="compositionally biased region" description="Polar residues" evidence="1">
    <location>
        <begin position="68"/>
        <end position="78"/>
    </location>
</feature>
<dbReference type="InterPro" id="IPR053021">
    <property type="entry name" value="Chloroplast_ADK"/>
</dbReference>
<protein>
    <recommendedName>
        <fullName evidence="3">DUF1995 domain-containing protein</fullName>
    </recommendedName>
</protein>
<name>A0A1Z5JP22_FISSO</name>
<keyword evidence="5" id="KW-1185">Reference proteome</keyword>
<feature type="region of interest" description="Disordered" evidence="1">
    <location>
        <begin position="39"/>
        <end position="78"/>
    </location>
</feature>
<feature type="domain" description="DUF1995" evidence="3">
    <location>
        <begin position="174"/>
        <end position="432"/>
    </location>
</feature>
<dbReference type="OrthoDB" id="44882at2759"/>
<accession>A0A1Z5JP22</accession>
<feature type="compositionally biased region" description="Acidic residues" evidence="1">
    <location>
        <begin position="476"/>
        <end position="488"/>
    </location>
</feature>
<dbReference type="AlphaFoldDB" id="A0A1Z5JP22"/>
<evidence type="ECO:0000313" key="5">
    <source>
        <dbReference type="Proteomes" id="UP000198406"/>
    </source>
</evidence>
<comment type="caution">
    <text evidence="4">The sequence shown here is derived from an EMBL/GenBank/DDBJ whole genome shotgun (WGS) entry which is preliminary data.</text>
</comment>
<dbReference type="Pfam" id="PF09353">
    <property type="entry name" value="DUF1995"/>
    <property type="match status" value="1"/>
</dbReference>
<organism evidence="4 5">
    <name type="scientific">Fistulifera solaris</name>
    <name type="common">Oleaginous diatom</name>
    <dbReference type="NCBI Taxonomy" id="1519565"/>
    <lineage>
        <taxon>Eukaryota</taxon>
        <taxon>Sar</taxon>
        <taxon>Stramenopiles</taxon>
        <taxon>Ochrophyta</taxon>
        <taxon>Bacillariophyta</taxon>
        <taxon>Bacillariophyceae</taxon>
        <taxon>Bacillariophycidae</taxon>
        <taxon>Naviculales</taxon>
        <taxon>Naviculaceae</taxon>
        <taxon>Fistulifera</taxon>
    </lineage>
</organism>
<evidence type="ECO:0000259" key="3">
    <source>
        <dbReference type="Pfam" id="PF09353"/>
    </source>
</evidence>
<evidence type="ECO:0000313" key="4">
    <source>
        <dbReference type="EMBL" id="GAX15656.1"/>
    </source>
</evidence>
<dbReference type="InterPro" id="IPR018962">
    <property type="entry name" value="DUF1995"/>
</dbReference>
<dbReference type="PANTHER" id="PTHR35509:SF1">
    <property type="entry name" value="DOMAIN PROTEIN, PUTATIVE (DUF1995)-RELATED"/>
    <property type="match status" value="1"/>
</dbReference>
<dbReference type="PANTHER" id="PTHR35509">
    <property type="entry name" value="DOMAIN PROTEIN, PUTATIVE (DUF1995)-RELATED"/>
    <property type="match status" value="1"/>
</dbReference>